<evidence type="ECO:0000256" key="6">
    <source>
        <dbReference type="ARBA" id="ARBA00023054"/>
    </source>
</evidence>
<proteinExistence type="inferred from homology"/>
<feature type="domain" description="Shugoshin N-terminal coiled-coil" evidence="12">
    <location>
        <begin position="17"/>
        <end position="61"/>
    </location>
</feature>
<feature type="compositionally biased region" description="Polar residues" evidence="10">
    <location>
        <begin position="365"/>
        <end position="382"/>
    </location>
</feature>
<feature type="compositionally biased region" description="Basic and acidic residues" evidence="10">
    <location>
        <begin position="521"/>
        <end position="532"/>
    </location>
</feature>
<keyword evidence="5" id="KW-0159">Chromosome partition</keyword>
<dbReference type="GO" id="GO:0005634">
    <property type="term" value="C:nucleus"/>
    <property type="evidence" value="ECO:0007669"/>
    <property type="project" value="InterPro"/>
</dbReference>
<comment type="similarity">
    <text evidence="2">Belongs to the shugoshin family.</text>
</comment>
<name>W9C7R5_SCLBF</name>
<evidence type="ECO:0000259" key="11">
    <source>
        <dbReference type="Pfam" id="PF07557"/>
    </source>
</evidence>
<dbReference type="STRING" id="1432307.W9C7R5"/>
<dbReference type="AlphaFoldDB" id="W9C7R5"/>
<evidence type="ECO:0000256" key="4">
    <source>
        <dbReference type="ARBA" id="ARBA00022618"/>
    </source>
</evidence>
<evidence type="ECO:0000256" key="10">
    <source>
        <dbReference type="SAM" id="MobiDB-lite"/>
    </source>
</evidence>
<comment type="caution">
    <text evidence="13">The sequence shown here is derived from an EMBL/GenBank/DDBJ whole genome shotgun (WGS) entry which is preliminary data.</text>
</comment>
<feature type="compositionally biased region" description="Polar residues" evidence="10">
    <location>
        <begin position="540"/>
        <end position="561"/>
    </location>
</feature>
<comment type="subcellular location">
    <subcellularLocation>
        <location evidence="1">Chromosome</location>
        <location evidence="1">Centromere</location>
    </subcellularLocation>
</comment>
<evidence type="ECO:0000256" key="8">
    <source>
        <dbReference type="ARBA" id="ARBA00023328"/>
    </source>
</evidence>
<feature type="domain" description="Shugoshin C-terminal" evidence="11">
    <location>
        <begin position="467"/>
        <end position="489"/>
    </location>
</feature>
<dbReference type="InterPro" id="IPR011516">
    <property type="entry name" value="Shugoshin_N"/>
</dbReference>
<feature type="compositionally biased region" description="Polar residues" evidence="10">
    <location>
        <begin position="436"/>
        <end position="447"/>
    </location>
</feature>
<evidence type="ECO:0000256" key="2">
    <source>
        <dbReference type="ARBA" id="ARBA00010845"/>
    </source>
</evidence>
<organism evidence="13 14">
    <name type="scientific">Sclerotinia borealis (strain F-4128)</name>
    <dbReference type="NCBI Taxonomy" id="1432307"/>
    <lineage>
        <taxon>Eukaryota</taxon>
        <taxon>Fungi</taxon>
        <taxon>Dikarya</taxon>
        <taxon>Ascomycota</taxon>
        <taxon>Pezizomycotina</taxon>
        <taxon>Leotiomycetes</taxon>
        <taxon>Helotiales</taxon>
        <taxon>Sclerotiniaceae</taxon>
        <taxon>Sclerotinia</taxon>
    </lineage>
</organism>
<feature type="compositionally biased region" description="Basic and acidic residues" evidence="10">
    <location>
        <begin position="332"/>
        <end position="351"/>
    </location>
</feature>
<evidence type="ECO:0000259" key="12">
    <source>
        <dbReference type="Pfam" id="PF07558"/>
    </source>
</evidence>
<keyword evidence="3" id="KW-0158">Chromosome</keyword>
<dbReference type="GO" id="GO:0000779">
    <property type="term" value="C:condensed chromosome, centromeric region"/>
    <property type="evidence" value="ECO:0007669"/>
    <property type="project" value="UniProtKB-ARBA"/>
</dbReference>
<feature type="compositionally biased region" description="Polar residues" evidence="10">
    <location>
        <begin position="417"/>
        <end position="426"/>
    </location>
</feature>
<feature type="compositionally biased region" description="Polar residues" evidence="10">
    <location>
        <begin position="270"/>
        <end position="282"/>
    </location>
</feature>
<dbReference type="Pfam" id="PF07557">
    <property type="entry name" value="Shugoshin_C"/>
    <property type="match status" value="1"/>
</dbReference>
<feature type="region of interest" description="Disordered" evidence="10">
    <location>
        <begin position="228"/>
        <end position="256"/>
    </location>
</feature>
<protein>
    <recommendedName>
        <fullName evidence="15">Shugoshin</fullName>
    </recommendedName>
</protein>
<evidence type="ECO:0000313" key="14">
    <source>
        <dbReference type="Proteomes" id="UP000019487"/>
    </source>
</evidence>
<sequence>MARLNEPGVSLEAIESLKRKYKRQNRDIASVNSSQAVRIRSLENETSKLLAENLELREENLRLRGEIDNGKARRVADRVNVVKSQLEERLLEIGALISGLGEESPRKKRAPNLPRQFGGLRSSSNPLRSPREKTWENMAPLNEDGASPEHMMAPRKNMISLSEDLGSPDGKLPPILENKYYPRRTLEHQEIQNMVDEALADPADSPEIGPPPVSRFIDEDPVKIDLSDKSVSEKEDEPYLDPITSTNLGQRKKRKDSIMAVSCLKRNNRSETSQITQENTGMLKSGAKRKLSARDDEEVEFRKSDDIDDFQFTRVSSEERMKNKPVVSSAKENAKPVKDIASSKELSKDRPALVPNTRKVLAPKSVNNSPRKGTSTRNSSYDGANPGKLNMFKECLSKEITVEHNNLGKIEPVQHIAQVSNTQQEPETPAPVNIFSPLSSHPSTTLRGKSRDTPLPSEIRESDEGQRPSRRARGAVSYAEPNLRDKMRRPGKELMNAVTADEKARAVKVDGEAGPTTIRKIKAEPEAEDTWKRLSAAPTADQSPLSGKTSVPVTDMLSSNTADHRRRRESILHLTDPELSGAPASKSVTELFTESRKVKAKSKEQSVKGDDIKAALENMDIYEFQGSPKRDVEEAPKVIKEEKLGRAPSRFSRRASARPAEDLNGTRDSEPGNRIAALAEPAPLPAASRRRQSALSSSVRSAWRQELKRKETPQTPTNP</sequence>
<gene>
    <name evidence="13" type="ORF">SBOR_7721</name>
</gene>
<dbReference type="HOGENOM" id="CLU_013723_1_1_1"/>
<accession>W9C7R5</accession>
<dbReference type="InterPro" id="IPR011515">
    <property type="entry name" value="Shugoshin_C"/>
</dbReference>
<feature type="compositionally biased region" description="Basic and acidic residues" evidence="10">
    <location>
        <begin position="659"/>
        <end position="671"/>
    </location>
</feature>
<evidence type="ECO:0000256" key="1">
    <source>
        <dbReference type="ARBA" id="ARBA00004584"/>
    </source>
</evidence>
<dbReference type="OrthoDB" id="5394106at2759"/>
<evidence type="ECO:0000256" key="3">
    <source>
        <dbReference type="ARBA" id="ARBA00022454"/>
    </source>
</evidence>
<feature type="compositionally biased region" description="Low complexity" evidence="10">
    <location>
        <begin position="674"/>
        <end position="702"/>
    </location>
</feature>
<feature type="region of interest" description="Disordered" evidence="10">
    <location>
        <begin position="506"/>
        <end position="567"/>
    </location>
</feature>
<keyword evidence="4" id="KW-0132">Cell division</keyword>
<feature type="coiled-coil region" evidence="9">
    <location>
        <begin position="14"/>
        <end position="59"/>
    </location>
</feature>
<feature type="region of interest" description="Disordered" evidence="10">
    <location>
        <begin position="625"/>
        <end position="719"/>
    </location>
</feature>
<keyword evidence="6 9" id="KW-0175">Coiled coil</keyword>
<evidence type="ECO:0008006" key="15">
    <source>
        <dbReference type="Google" id="ProtNLM"/>
    </source>
</evidence>
<dbReference type="Pfam" id="PF07558">
    <property type="entry name" value="Shugoshin_N"/>
    <property type="match status" value="1"/>
</dbReference>
<keyword evidence="14" id="KW-1185">Reference proteome</keyword>
<feature type="compositionally biased region" description="Basic and acidic residues" evidence="10">
    <location>
        <begin position="458"/>
        <end position="467"/>
    </location>
</feature>
<feature type="region of interest" description="Disordered" evidence="10">
    <location>
        <begin position="269"/>
        <end position="389"/>
    </location>
</feature>
<evidence type="ECO:0000256" key="9">
    <source>
        <dbReference type="SAM" id="Coils"/>
    </source>
</evidence>
<keyword evidence="8" id="KW-0137">Centromere</keyword>
<evidence type="ECO:0000256" key="7">
    <source>
        <dbReference type="ARBA" id="ARBA00023306"/>
    </source>
</evidence>
<feature type="compositionally biased region" description="Basic and acidic residues" evidence="10">
    <location>
        <begin position="628"/>
        <end position="645"/>
    </location>
</feature>
<feature type="region of interest" description="Disordered" evidence="10">
    <location>
        <begin position="101"/>
        <end position="133"/>
    </location>
</feature>
<evidence type="ECO:0000256" key="5">
    <source>
        <dbReference type="ARBA" id="ARBA00022829"/>
    </source>
</evidence>
<dbReference type="GO" id="GO:0045132">
    <property type="term" value="P:meiotic chromosome segregation"/>
    <property type="evidence" value="ECO:0007669"/>
    <property type="project" value="InterPro"/>
</dbReference>
<feature type="region of interest" description="Disordered" evidence="10">
    <location>
        <begin position="414"/>
        <end position="490"/>
    </location>
</feature>
<dbReference type="GO" id="GO:0051301">
    <property type="term" value="P:cell division"/>
    <property type="evidence" value="ECO:0007669"/>
    <property type="project" value="UniProtKB-KW"/>
</dbReference>
<keyword evidence="7" id="KW-0131">Cell cycle</keyword>
<feature type="compositionally biased region" description="Basic and acidic residues" evidence="10">
    <location>
        <begin position="703"/>
        <end position="712"/>
    </location>
</feature>
<dbReference type="Proteomes" id="UP000019487">
    <property type="component" value="Unassembled WGS sequence"/>
</dbReference>
<reference evidence="13 14" key="1">
    <citation type="journal article" date="2014" name="Genome Announc.">
        <title>Draft genome sequence of Sclerotinia borealis, a psychrophilic plant pathogenic fungus.</title>
        <authorList>
            <person name="Mardanov A.V."/>
            <person name="Beletsky A.V."/>
            <person name="Kadnikov V.V."/>
            <person name="Ignatov A.N."/>
            <person name="Ravin N.V."/>
        </authorList>
    </citation>
    <scope>NUCLEOTIDE SEQUENCE [LARGE SCALE GENOMIC DNA]</scope>
    <source>
        <strain evidence="14">F-4157</strain>
    </source>
</reference>
<dbReference type="EMBL" id="AYSA01000447">
    <property type="protein sequence ID" value="ESZ91891.1"/>
    <property type="molecule type" value="Genomic_DNA"/>
</dbReference>
<evidence type="ECO:0000313" key="13">
    <source>
        <dbReference type="EMBL" id="ESZ91891.1"/>
    </source>
</evidence>